<comment type="caution">
    <text evidence="1">The sequence shown here is derived from an EMBL/GenBank/DDBJ whole genome shotgun (WGS) entry which is preliminary data.</text>
</comment>
<dbReference type="Proteomes" id="UP000195221">
    <property type="component" value="Unassembled WGS sequence"/>
</dbReference>
<name>A0A242MTW9_CABSO</name>
<dbReference type="EMBL" id="NBTZ01000061">
    <property type="protein sequence ID" value="OTP74509.1"/>
    <property type="molecule type" value="Genomic_DNA"/>
</dbReference>
<evidence type="ECO:0000313" key="1">
    <source>
        <dbReference type="EMBL" id="OTP74509.1"/>
    </source>
</evidence>
<accession>A0A242MTW9</accession>
<organism evidence="1 2">
    <name type="scientific">Caballeronia sordidicola</name>
    <name type="common">Burkholderia sordidicola</name>
    <dbReference type="NCBI Taxonomy" id="196367"/>
    <lineage>
        <taxon>Bacteria</taxon>
        <taxon>Pseudomonadati</taxon>
        <taxon>Pseudomonadota</taxon>
        <taxon>Betaproteobacteria</taxon>
        <taxon>Burkholderiales</taxon>
        <taxon>Burkholderiaceae</taxon>
        <taxon>Caballeronia</taxon>
    </lineage>
</organism>
<reference evidence="1 2" key="1">
    <citation type="submission" date="2017-03" db="EMBL/GenBank/DDBJ databases">
        <title>Genome analysis of strain PAMC 26577.</title>
        <authorList>
            <person name="Oh H.-M."/>
            <person name="Yang J.-A."/>
        </authorList>
    </citation>
    <scope>NUCLEOTIDE SEQUENCE [LARGE SCALE GENOMIC DNA]</scope>
    <source>
        <strain evidence="1 2">PAMC 26577</strain>
    </source>
</reference>
<protein>
    <submittedName>
        <fullName evidence="1">Uncharacterized protein</fullName>
    </submittedName>
</protein>
<sequence>MFYGGPAVGRDAQPNVGAAAADITSIPPPSKFEAIDTLILCFSCLDFIHTVTRDRCAAYRQ</sequence>
<proteinExistence type="predicted"/>
<dbReference type="AlphaFoldDB" id="A0A242MTW9"/>
<evidence type="ECO:0000313" key="2">
    <source>
        <dbReference type="Proteomes" id="UP000195221"/>
    </source>
</evidence>
<gene>
    <name evidence="1" type="ORF">PAMC26577_15855</name>
</gene>